<dbReference type="EMBL" id="ASTJ01000025">
    <property type="protein sequence ID" value="EPC02304.1"/>
    <property type="molecule type" value="Genomic_DNA"/>
</dbReference>
<proteinExistence type="predicted"/>
<sequence>MKWERRESEERSRKREETKSEEWLRSEHLQQDRWHKQSGAWRSTWMSSEPDS</sequence>
<dbReference type="AlphaFoldDB" id="S2L3I1"/>
<dbReference type="STRING" id="1121939.L861_14810"/>
<comment type="caution">
    <text evidence="2">The sequence shown here is derived from an EMBL/GenBank/DDBJ whole genome shotgun (WGS) entry which is preliminary data.</text>
</comment>
<accession>S2L3I1</accession>
<keyword evidence="3" id="KW-1185">Reference proteome</keyword>
<feature type="compositionally biased region" description="Polar residues" evidence="1">
    <location>
        <begin position="40"/>
        <end position="52"/>
    </location>
</feature>
<dbReference type="Proteomes" id="UP000014463">
    <property type="component" value="Unassembled WGS sequence"/>
</dbReference>
<feature type="region of interest" description="Disordered" evidence="1">
    <location>
        <begin position="1"/>
        <end position="52"/>
    </location>
</feature>
<gene>
    <name evidence="2" type="ORF">L861_14810</name>
</gene>
<organism evidence="2 3">
    <name type="scientific">Litchfieldella anticariensis (strain DSM 16096 / CECT 5854 / CIP 108499 / LMG 22089 / FP35)</name>
    <name type="common">Halomonas anticariensis</name>
    <dbReference type="NCBI Taxonomy" id="1121939"/>
    <lineage>
        <taxon>Bacteria</taxon>
        <taxon>Pseudomonadati</taxon>
        <taxon>Pseudomonadota</taxon>
        <taxon>Gammaproteobacteria</taxon>
        <taxon>Oceanospirillales</taxon>
        <taxon>Halomonadaceae</taxon>
        <taxon>Litchfieldella</taxon>
    </lineage>
</organism>
<evidence type="ECO:0000313" key="3">
    <source>
        <dbReference type="Proteomes" id="UP000014463"/>
    </source>
</evidence>
<feature type="compositionally biased region" description="Basic and acidic residues" evidence="1">
    <location>
        <begin position="1"/>
        <end position="35"/>
    </location>
</feature>
<evidence type="ECO:0000313" key="2">
    <source>
        <dbReference type="EMBL" id="EPC02304.1"/>
    </source>
</evidence>
<evidence type="ECO:0000256" key="1">
    <source>
        <dbReference type="SAM" id="MobiDB-lite"/>
    </source>
</evidence>
<reference evidence="2 3" key="1">
    <citation type="journal article" date="2013" name="Genome Announc.">
        <title>Draft genome sequence of the moderately halophilic gammaproteobacterium Halomonas anticariensis FP35.</title>
        <authorList>
            <person name="Tahrioui A."/>
            <person name="Quesada E."/>
            <person name="Llamas I."/>
        </authorList>
    </citation>
    <scope>NUCLEOTIDE SEQUENCE [LARGE SCALE GENOMIC DNA]</scope>
    <source>
        <strain evidence="3">DSM 16096 / CECT 5854 / LMG 22089 / FP35</strain>
    </source>
</reference>
<name>S2L3I1_LITA3</name>
<protein>
    <submittedName>
        <fullName evidence="2">Uncharacterized protein</fullName>
    </submittedName>
</protein>